<gene>
    <name evidence="2" type="ORF">H257_07059</name>
</gene>
<sequence>MDSGSSTLNGAVKMDKVIRQLQELNLASNDVLADGNSRPQPELVISIVVAPPKTKTSETPTSNTPLNRSRTSPPPRPRRRPAPPSTNANPSDRKALLCVGCYITKIKWYMPTDVSKAAMKGPRADCGAVRKLRASNGKF</sequence>
<accession>W4GLQ8</accession>
<dbReference type="RefSeq" id="XP_009830779.1">
    <property type="nucleotide sequence ID" value="XM_009832477.1"/>
</dbReference>
<reference evidence="2" key="1">
    <citation type="submission" date="2013-12" db="EMBL/GenBank/DDBJ databases">
        <title>The Genome Sequence of Aphanomyces astaci APO3.</title>
        <authorList>
            <consortium name="The Broad Institute Genomics Platform"/>
            <person name="Russ C."/>
            <person name="Tyler B."/>
            <person name="van West P."/>
            <person name="Dieguez-Uribeondo J."/>
            <person name="Young S.K."/>
            <person name="Zeng Q."/>
            <person name="Gargeya S."/>
            <person name="Fitzgerald M."/>
            <person name="Abouelleil A."/>
            <person name="Alvarado L."/>
            <person name="Chapman S.B."/>
            <person name="Gainer-Dewar J."/>
            <person name="Goldberg J."/>
            <person name="Griggs A."/>
            <person name="Gujja S."/>
            <person name="Hansen M."/>
            <person name="Howarth C."/>
            <person name="Imamovic A."/>
            <person name="Ireland A."/>
            <person name="Larimer J."/>
            <person name="McCowan C."/>
            <person name="Murphy C."/>
            <person name="Pearson M."/>
            <person name="Poon T.W."/>
            <person name="Priest M."/>
            <person name="Roberts A."/>
            <person name="Saif S."/>
            <person name="Shea T."/>
            <person name="Sykes S."/>
            <person name="Wortman J."/>
            <person name="Nusbaum C."/>
            <person name="Birren B."/>
        </authorList>
    </citation>
    <scope>NUCLEOTIDE SEQUENCE [LARGE SCALE GENOMIC DNA]</scope>
    <source>
        <strain evidence="2">APO3</strain>
    </source>
</reference>
<organism evidence="2">
    <name type="scientific">Aphanomyces astaci</name>
    <name type="common">Crayfish plague agent</name>
    <dbReference type="NCBI Taxonomy" id="112090"/>
    <lineage>
        <taxon>Eukaryota</taxon>
        <taxon>Sar</taxon>
        <taxon>Stramenopiles</taxon>
        <taxon>Oomycota</taxon>
        <taxon>Saprolegniomycetes</taxon>
        <taxon>Saprolegniales</taxon>
        <taxon>Verrucalvaceae</taxon>
        <taxon>Aphanomyces</taxon>
    </lineage>
</organism>
<feature type="region of interest" description="Disordered" evidence="1">
    <location>
        <begin position="48"/>
        <end position="92"/>
    </location>
</feature>
<dbReference type="VEuPathDB" id="FungiDB:H257_07059"/>
<proteinExistence type="predicted"/>
<feature type="compositionally biased region" description="Low complexity" evidence="1">
    <location>
        <begin position="51"/>
        <end position="71"/>
    </location>
</feature>
<evidence type="ECO:0000313" key="2">
    <source>
        <dbReference type="EMBL" id="ETV79843.1"/>
    </source>
</evidence>
<dbReference type="AlphaFoldDB" id="W4GLQ8"/>
<dbReference type="GeneID" id="20809055"/>
<protein>
    <submittedName>
        <fullName evidence="2">Uncharacterized protein</fullName>
    </submittedName>
</protein>
<dbReference type="EMBL" id="KI913127">
    <property type="protein sequence ID" value="ETV79843.1"/>
    <property type="molecule type" value="Genomic_DNA"/>
</dbReference>
<evidence type="ECO:0000256" key="1">
    <source>
        <dbReference type="SAM" id="MobiDB-lite"/>
    </source>
</evidence>
<name>W4GLQ8_APHAT</name>